<proteinExistence type="predicted"/>
<dbReference type="GO" id="GO:0004674">
    <property type="term" value="F:protein serine/threonine kinase activity"/>
    <property type="evidence" value="ECO:0007669"/>
    <property type="project" value="TreeGrafter"/>
</dbReference>
<dbReference type="PANTHER" id="PTHR44329">
    <property type="entry name" value="SERINE/THREONINE-PROTEIN KINASE TNNI3K-RELATED"/>
    <property type="match status" value="1"/>
</dbReference>
<comment type="caution">
    <text evidence="4">The sequence shown here is derived from an EMBL/GenBank/DDBJ whole genome shotgun (WGS) entry which is preliminary data.</text>
</comment>
<evidence type="ECO:0000256" key="1">
    <source>
        <dbReference type="ARBA" id="ARBA00022741"/>
    </source>
</evidence>
<gene>
    <name evidence="4" type="ORF">NLI96_g5134</name>
</gene>
<dbReference type="AlphaFoldDB" id="A0AAD5V885"/>
<dbReference type="InterPro" id="IPR011009">
    <property type="entry name" value="Kinase-like_dom_sf"/>
</dbReference>
<dbReference type="PROSITE" id="PS00109">
    <property type="entry name" value="PROTEIN_KINASE_TYR"/>
    <property type="match status" value="1"/>
</dbReference>
<dbReference type="EMBL" id="JANAWD010000161">
    <property type="protein sequence ID" value="KAJ3485193.1"/>
    <property type="molecule type" value="Genomic_DNA"/>
</dbReference>
<dbReference type="PANTHER" id="PTHR44329:SF298">
    <property type="entry name" value="MIXED LINEAGE KINASE DOMAIN-LIKE PROTEIN"/>
    <property type="match status" value="1"/>
</dbReference>
<keyword evidence="5" id="KW-1185">Reference proteome</keyword>
<dbReference type="Gene3D" id="1.10.510.10">
    <property type="entry name" value="Transferase(Phosphotransferase) domain 1"/>
    <property type="match status" value="1"/>
</dbReference>
<dbReference type="Pfam" id="PF07714">
    <property type="entry name" value="PK_Tyr_Ser-Thr"/>
    <property type="match status" value="1"/>
</dbReference>
<accession>A0AAD5V885</accession>
<dbReference type="InterPro" id="IPR051681">
    <property type="entry name" value="Ser/Thr_Kinases-Pseudokinases"/>
</dbReference>
<dbReference type="SUPFAM" id="SSF56112">
    <property type="entry name" value="Protein kinase-like (PK-like)"/>
    <property type="match status" value="1"/>
</dbReference>
<sequence length="346" mass="38629">MVSQTGYGITWNILQPKGGMYYHKYSTIARSTQQREEDAPSPQLKRMLAKRPHLELTGSITLEGEYPVYSGTHSESWKATRNEKPVRAKVMRYIGYASDVERCTSFEQGIINGIEKWEALSHPNIVPFLGCSRGFGTTLTLVYPWLSGGNALDYVKSHPEANRLKIVAEVADGLSYLHGHNVVHGDLRCNNVLIHESASGPVAMISDTGVAISMGFDGSTDQDHGAERWISLQYAAPGNVEEEISSMLTPESDVWSYGMFVYELFTEKPPLDERQSHFRLAWVLRRGEVPQYPGVDSEAAQRGLSQDAWELVQSCWDAERTRRPSATQIAVKTKALCSSRIMIAEN</sequence>
<protein>
    <recommendedName>
        <fullName evidence="3">Protein kinase domain-containing protein</fullName>
    </recommendedName>
</protein>
<evidence type="ECO:0000313" key="5">
    <source>
        <dbReference type="Proteomes" id="UP001212997"/>
    </source>
</evidence>
<evidence type="ECO:0000259" key="3">
    <source>
        <dbReference type="PROSITE" id="PS50011"/>
    </source>
</evidence>
<reference evidence="4" key="1">
    <citation type="submission" date="2022-07" db="EMBL/GenBank/DDBJ databases">
        <title>Genome Sequence of Physisporinus lineatus.</title>
        <authorList>
            <person name="Buettner E."/>
        </authorList>
    </citation>
    <scope>NUCLEOTIDE SEQUENCE</scope>
    <source>
        <strain evidence="4">VT162</strain>
    </source>
</reference>
<dbReference type="InterPro" id="IPR000719">
    <property type="entry name" value="Prot_kinase_dom"/>
</dbReference>
<dbReference type="GO" id="GO:0005524">
    <property type="term" value="F:ATP binding"/>
    <property type="evidence" value="ECO:0007669"/>
    <property type="project" value="UniProtKB-KW"/>
</dbReference>
<dbReference type="InterPro" id="IPR001245">
    <property type="entry name" value="Ser-Thr/Tyr_kinase_cat_dom"/>
</dbReference>
<name>A0AAD5V885_9APHY</name>
<keyword evidence="1" id="KW-0547">Nucleotide-binding</keyword>
<keyword evidence="2" id="KW-0067">ATP-binding</keyword>
<organism evidence="4 5">
    <name type="scientific">Meripilus lineatus</name>
    <dbReference type="NCBI Taxonomy" id="2056292"/>
    <lineage>
        <taxon>Eukaryota</taxon>
        <taxon>Fungi</taxon>
        <taxon>Dikarya</taxon>
        <taxon>Basidiomycota</taxon>
        <taxon>Agaricomycotina</taxon>
        <taxon>Agaricomycetes</taxon>
        <taxon>Polyporales</taxon>
        <taxon>Meripilaceae</taxon>
        <taxon>Meripilus</taxon>
    </lineage>
</organism>
<dbReference type="InterPro" id="IPR008266">
    <property type="entry name" value="Tyr_kinase_AS"/>
</dbReference>
<dbReference type="PROSITE" id="PS50011">
    <property type="entry name" value="PROTEIN_KINASE_DOM"/>
    <property type="match status" value="1"/>
</dbReference>
<evidence type="ECO:0000256" key="2">
    <source>
        <dbReference type="ARBA" id="ARBA00022840"/>
    </source>
</evidence>
<evidence type="ECO:0000313" key="4">
    <source>
        <dbReference type="EMBL" id="KAJ3485193.1"/>
    </source>
</evidence>
<feature type="domain" description="Protein kinase" evidence="3">
    <location>
        <begin position="62"/>
        <end position="336"/>
    </location>
</feature>
<dbReference type="Proteomes" id="UP001212997">
    <property type="component" value="Unassembled WGS sequence"/>
</dbReference>